<evidence type="ECO:0000313" key="2">
    <source>
        <dbReference type="Proteomes" id="UP000015102"/>
    </source>
</evidence>
<dbReference type="EMBL" id="CAQQ02140548">
    <property type="status" value="NOT_ANNOTATED_CDS"/>
    <property type="molecule type" value="Genomic_DNA"/>
</dbReference>
<evidence type="ECO:0000313" key="1">
    <source>
        <dbReference type="EnsemblMetazoa" id="MESCA010199-PA"/>
    </source>
</evidence>
<dbReference type="EMBL" id="CAQQ02140549">
    <property type="status" value="NOT_ANNOTATED_CDS"/>
    <property type="molecule type" value="Genomic_DNA"/>
</dbReference>
<sequence>FDILFYSPAQILVDKHITDFVHPSQWSHELPFLSSLQVIQGWAHSNDVNLLSSSRSGSGIYAGEKGDLTNDKTAEILTAKVPKKNFKGQPFKIEANVPKETNYSNHLTNPQYKRDHNIDLFTTELINSILIILQNCSFLDCIALTFWHMPKIDEEVAHSRKSSIANRNSMSSKNIMG</sequence>
<organism evidence="1 2">
    <name type="scientific">Megaselia scalaris</name>
    <name type="common">Humpbacked fly</name>
    <name type="synonym">Phora scalaris</name>
    <dbReference type="NCBI Taxonomy" id="36166"/>
    <lineage>
        <taxon>Eukaryota</taxon>
        <taxon>Metazoa</taxon>
        <taxon>Ecdysozoa</taxon>
        <taxon>Arthropoda</taxon>
        <taxon>Hexapoda</taxon>
        <taxon>Insecta</taxon>
        <taxon>Pterygota</taxon>
        <taxon>Neoptera</taxon>
        <taxon>Endopterygota</taxon>
        <taxon>Diptera</taxon>
        <taxon>Brachycera</taxon>
        <taxon>Muscomorpha</taxon>
        <taxon>Platypezoidea</taxon>
        <taxon>Phoridae</taxon>
        <taxon>Megaseliini</taxon>
        <taxon>Megaselia</taxon>
    </lineage>
</organism>
<dbReference type="PANTHER" id="PTHR10609:SF14">
    <property type="entry name" value="BIOTINIDASE"/>
    <property type="match status" value="1"/>
</dbReference>
<dbReference type="Gene3D" id="3.60.110.10">
    <property type="entry name" value="Carbon-nitrogen hydrolase"/>
    <property type="match status" value="1"/>
</dbReference>
<dbReference type="Proteomes" id="UP000015102">
    <property type="component" value="Unassembled WGS sequence"/>
</dbReference>
<reference evidence="2" key="1">
    <citation type="submission" date="2013-02" db="EMBL/GenBank/DDBJ databases">
        <authorList>
            <person name="Hughes D."/>
        </authorList>
    </citation>
    <scope>NUCLEOTIDE SEQUENCE</scope>
    <source>
        <strain>Durham</strain>
        <strain evidence="2">NC isolate 2 -- Noor lab</strain>
    </source>
</reference>
<protein>
    <submittedName>
        <fullName evidence="1">Uncharacterized protein</fullName>
    </submittedName>
</protein>
<dbReference type="HOGENOM" id="CLU_1521542_0_0_1"/>
<name>T1H1X5_MEGSC</name>
<keyword evidence="2" id="KW-1185">Reference proteome</keyword>
<dbReference type="EnsemblMetazoa" id="MESCA010199-RA">
    <property type="protein sequence ID" value="MESCA010199-PA"/>
    <property type="gene ID" value="MESCA010199"/>
</dbReference>
<accession>T1H1X5</accession>
<dbReference type="PANTHER" id="PTHR10609">
    <property type="entry name" value="BIOTINIDASE-RELATED"/>
    <property type="match status" value="1"/>
</dbReference>
<dbReference type="AlphaFoldDB" id="T1H1X5"/>
<dbReference type="STRING" id="36166.T1H1X5"/>
<proteinExistence type="predicted"/>
<dbReference type="EMBL" id="CAQQ02140547">
    <property type="status" value="NOT_ANNOTATED_CDS"/>
    <property type="molecule type" value="Genomic_DNA"/>
</dbReference>
<dbReference type="InterPro" id="IPR040154">
    <property type="entry name" value="Biotinidase/VNN"/>
</dbReference>
<reference evidence="1" key="2">
    <citation type="submission" date="2015-06" db="UniProtKB">
        <authorList>
            <consortium name="EnsemblMetazoa"/>
        </authorList>
    </citation>
    <scope>IDENTIFICATION</scope>
</reference>
<dbReference type="InterPro" id="IPR036526">
    <property type="entry name" value="C-N_Hydrolase_sf"/>
</dbReference>